<evidence type="ECO:0000313" key="2">
    <source>
        <dbReference type="Proteomes" id="UP000615026"/>
    </source>
</evidence>
<name>A0A929A053_LEPEC</name>
<gene>
    <name evidence="1" type="ORF">IQ260_28370</name>
</gene>
<reference evidence="1" key="1">
    <citation type="submission" date="2020-10" db="EMBL/GenBank/DDBJ databases">
        <authorList>
            <person name="Castelo-Branco R."/>
            <person name="Eusebio N."/>
            <person name="Adriana R."/>
            <person name="Vieira A."/>
            <person name="Brugerolle De Fraissinette N."/>
            <person name="Rezende De Castro R."/>
            <person name="Schneider M.P."/>
            <person name="Vasconcelos V."/>
            <person name="Leao P.N."/>
        </authorList>
    </citation>
    <scope>NUCLEOTIDE SEQUENCE</scope>
    <source>
        <strain evidence="1">LEGE 11479</strain>
    </source>
</reference>
<dbReference type="EMBL" id="JADEXP010000463">
    <property type="protein sequence ID" value="MBE9070563.1"/>
    <property type="molecule type" value="Genomic_DNA"/>
</dbReference>
<evidence type="ECO:0000313" key="1">
    <source>
        <dbReference type="EMBL" id="MBE9070563.1"/>
    </source>
</evidence>
<proteinExistence type="predicted"/>
<comment type="caution">
    <text evidence="1">The sequence shown here is derived from an EMBL/GenBank/DDBJ whole genome shotgun (WGS) entry which is preliminary data.</text>
</comment>
<dbReference type="Proteomes" id="UP000615026">
    <property type="component" value="Unassembled WGS sequence"/>
</dbReference>
<organism evidence="1 2">
    <name type="scientific">Leptolyngbya cf. ectocarpi LEGE 11479</name>
    <dbReference type="NCBI Taxonomy" id="1828722"/>
    <lineage>
        <taxon>Bacteria</taxon>
        <taxon>Bacillati</taxon>
        <taxon>Cyanobacteriota</taxon>
        <taxon>Cyanophyceae</taxon>
        <taxon>Leptolyngbyales</taxon>
        <taxon>Leptolyngbyaceae</taxon>
        <taxon>Leptolyngbya group</taxon>
        <taxon>Leptolyngbya</taxon>
    </lineage>
</organism>
<keyword evidence="2" id="KW-1185">Reference proteome</keyword>
<sequence length="186" mass="20771">MSSSVESKKSDVDALLLKQKGPAALPLTAHEKKSQLEALLAERKQELAERLKQLAEIQVSVQQLQGYVTSIEGVIEIIGAEIDADKALLTYKQNSRRNPTEMLRDEFKGMKLADIAETVLEDNAGPLTTTELSRIIYDAYNDDELNRARNSLSAELRAGIRSEHPRWQKLGRNAYASLEYSQEEAA</sequence>
<accession>A0A929A053</accession>
<dbReference type="AlphaFoldDB" id="A0A929A053"/>
<protein>
    <submittedName>
        <fullName evidence="1">Uncharacterized protein</fullName>
    </submittedName>
</protein>
<dbReference type="RefSeq" id="WP_193996422.1">
    <property type="nucleotide sequence ID" value="NZ_JADEXP010000463.1"/>
</dbReference>